<dbReference type="Pfam" id="PF08245">
    <property type="entry name" value="Mur_ligase_M"/>
    <property type="match status" value="1"/>
</dbReference>
<gene>
    <name evidence="3" type="ORF">METZ01_LOCUS162492</name>
</gene>
<feature type="non-terminal residue" evidence="3">
    <location>
        <position position="293"/>
    </location>
</feature>
<evidence type="ECO:0008006" key="4">
    <source>
        <dbReference type="Google" id="ProtNLM"/>
    </source>
</evidence>
<protein>
    <recommendedName>
        <fullName evidence="4">Mur ligase central domain-containing protein</fullName>
    </recommendedName>
</protein>
<dbReference type="GO" id="GO:0005524">
    <property type="term" value="F:ATP binding"/>
    <property type="evidence" value="ECO:0007669"/>
    <property type="project" value="InterPro"/>
</dbReference>
<organism evidence="3">
    <name type="scientific">marine metagenome</name>
    <dbReference type="NCBI Taxonomy" id="408172"/>
    <lineage>
        <taxon>unclassified sequences</taxon>
        <taxon>metagenomes</taxon>
        <taxon>ecological metagenomes</taxon>
    </lineage>
</organism>
<dbReference type="EMBL" id="UINC01028521">
    <property type="protein sequence ID" value="SVB09638.1"/>
    <property type="molecule type" value="Genomic_DNA"/>
</dbReference>
<dbReference type="GO" id="GO:0016881">
    <property type="term" value="F:acid-amino acid ligase activity"/>
    <property type="evidence" value="ECO:0007669"/>
    <property type="project" value="InterPro"/>
</dbReference>
<feature type="non-terminal residue" evidence="3">
    <location>
        <position position="1"/>
    </location>
</feature>
<feature type="domain" description="Mur ligase central" evidence="2">
    <location>
        <begin position="115"/>
        <end position="293"/>
    </location>
</feature>
<dbReference type="Pfam" id="PF01225">
    <property type="entry name" value="Mur_ligase"/>
    <property type="match status" value="1"/>
</dbReference>
<dbReference type="InterPro" id="IPR050061">
    <property type="entry name" value="MurCDEF_pg_biosynth"/>
</dbReference>
<dbReference type="SUPFAM" id="SSF53623">
    <property type="entry name" value="MurD-like peptide ligases, catalytic domain"/>
    <property type="match status" value="1"/>
</dbReference>
<sequence length="293" mass="32213">VLTLQDHAHIHLIAACGTAMGSLAGLLRGRGYRVTGSDTAIYPPMSQFLDAEGIEIAEGFDPANLSPRPDLVIVGNAVSRGNPELEAVLEQGIPYTSLPEALRDLFLHGRLPIVITGTHGKTTTTAMTCWLLEQSGKKPSYLVAGLPRDLPRPYRLDSGPHFVLEGDEYDSAYFAKFAKFLFYRPQLLVINNIEFDHADIYRDLEEIVRAFRQVANQVPRNGLICACGDDEISNQLASDAPAPSLSFGLEPHNDWQARDLDVDEEGQSFEIVAEEASLGRWRIGLPGAFNVRN</sequence>
<dbReference type="Gene3D" id="3.40.1190.10">
    <property type="entry name" value="Mur-like, catalytic domain"/>
    <property type="match status" value="1"/>
</dbReference>
<dbReference type="AlphaFoldDB" id="A0A382B797"/>
<feature type="domain" description="Mur ligase N-terminal catalytic" evidence="1">
    <location>
        <begin position="9"/>
        <end position="107"/>
    </location>
</feature>
<dbReference type="InterPro" id="IPR036565">
    <property type="entry name" value="Mur-like_cat_sf"/>
</dbReference>
<dbReference type="PANTHER" id="PTHR43445:SF5">
    <property type="entry name" value="UDP-N-ACETYLMURAMATE--L-ALANYL-GAMMA-D-GLUTAMYL-MESO-2,6-DIAMINOHEPTANDIOATE LIGASE"/>
    <property type="match status" value="1"/>
</dbReference>
<dbReference type="InterPro" id="IPR013221">
    <property type="entry name" value="Mur_ligase_cen"/>
</dbReference>
<evidence type="ECO:0000259" key="2">
    <source>
        <dbReference type="Pfam" id="PF08245"/>
    </source>
</evidence>
<reference evidence="3" key="1">
    <citation type="submission" date="2018-05" db="EMBL/GenBank/DDBJ databases">
        <authorList>
            <person name="Lanie J.A."/>
            <person name="Ng W.-L."/>
            <person name="Kazmierczak K.M."/>
            <person name="Andrzejewski T.M."/>
            <person name="Davidsen T.M."/>
            <person name="Wayne K.J."/>
            <person name="Tettelin H."/>
            <person name="Glass J.I."/>
            <person name="Rusch D."/>
            <person name="Podicherti R."/>
            <person name="Tsui H.-C.T."/>
            <person name="Winkler M.E."/>
        </authorList>
    </citation>
    <scope>NUCLEOTIDE SEQUENCE</scope>
</reference>
<proteinExistence type="predicted"/>
<evidence type="ECO:0000313" key="3">
    <source>
        <dbReference type="EMBL" id="SVB09638.1"/>
    </source>
</evidence>
<dbReference type="PANTHER" id="PTHR43445">
    <property type="entry name" value="UDP-N-ACETYLMURAMATE--L-ALANINE LIGASE-RELATED"/>
    <property type="match status" value="1"/>
</dbReference>
<accession>A0A382B797</accession>
<name>A0A382B797_9ZZZZ</name>
<evidence type="ECO:0000259" key="1">
    <source>
        <dbReference type="Pfam" id="PF01225"/>
    </source>
</evidence>
<dbReference type="SUPFAM" id="SSF51984">
    <property type="entry name" value="MurCD N-terminal domain"/>
    <property type="match status" value="1"/>
</dbReference>
<dbReference type="InterPro" id="IPR000713">
    <property type="entry name" value="Mur_ligase_N"/>
</dbReference>
<dbReference type="Gene3D" id="3.40.50.720">
    <property type="entry name" value="NAD(P)-binding Rossmann-like Domain"/>
    <property type="match status" value="1"/>
</dbReference>